<feature type="region of interest" description="Disordered" evidence="1">
    <location>
        <begin position="1"/>
        <end position="25"/>
    </location>
</feature>
<proteinExistence type="predicted"/>
<dbReference type="EMBL" id="JAFBFI010000012">
    <property type="protein sequence ID" value="MBM7693453.1"/>
    <property type="molecule type" value="Genomic_DNA"/>
</dbReference>
<keyword evidence="3" id="KW-1185">Reference proteome</keyword>
<organism evidence="2 3">
    <name type="scientific">Peribacillus deserti</name>
    <dbReference type="NCBI Taxonomy" id="673318"/>
    <lineage>
        <taxon>Bacteria</taxon>
        <taxon>Bacillati</taxon>
        <taxon>Bacillota</taxon>
        <taxon>Bacilli</taxon>
        <taxon>Bacillales</taxon>
        <taxon>Bacillaceae</taxon>
        <taxon>Peribacillus</taxon>
    </lineage>
</organism>
<dbReference type="RefSeq" id="WP_162144758.1">
    <property type="nucleotide sequence ID" value="NZ_JAFBFI010000012.1"/>
</dbReference>
<comment type="caution">
    <text evidence="2">The sequence shown here is derived from an EMBL/GenBank/DDBJ whole genome shotgun (WGS) entry which is preliminary data.</text>
</comment>
<accession>A0ABS2QJV3</accession>
<protein>
    <submittedName>
        <fullName evidence="2">Uncharacterized protein</fullName>
    </submittedName>
</protein>
<name>A0ABS2QJV3_9BACI</name>
<evidence type="ECO:0000313" key="2">
    <source>
        <dbReference type="EMBL" id="MBM7693453.1"/>
    </source>
</evidence>
<dbReference type="Proteomes" id="UP000823486">
    <property type="component" value="Unassembled WGS sequence"/>
</dbReference>
<evidence type="ECO:0000313" key="3">
    <source>
        <dbReference type="Proteomes" id="UP000823486"/>
    </source>
</evidence>
<reference evidence="2 3" key="1">
    <citation type="submission" date="2021-01" db="EMBL/GenBank/DDBJ databases">
        <title>Genomic Encyclopedia of Type Strains, Phase IV (KMG-IV): sequencing the most valuable type-strain genomes for metagenomic binning, comparative biology and taxonomic classification.</title>
        <authorList>
            <person name="Goeker M."/>
        </authorList>
    </citation>
    <scope>NUCLEOTIDE SEQUENCE [LARGE SCALE GENOMIC DNA]</scope>
    <source>
        <strain evidence="2 3">DSM 105482</strain>
    </source>
</reference>
<gene>
    <name evidence="2" type="ORF">JOC77_002893</name>
</gene>
<evidence type="ECO:0000256" key="1">
    <source>
        <dbReference type="SAM" id="MobiDB-lite"/>
    </source>
</evidence>
<sequence length="46" mass="5016">MKKNKSVLVASTPKKLSRAASDQKLDSLVKNSQRLLGALNKPAHRS</sequence>